<reference evidence="1" key="1">
    <citation type="submission" date="2022-08" db="EMBL/GenBank/DDBJ databases">
        <title>Genome Sequence of Fusarium decemcellulare.</title>
        <authorList>
            <person name="Buettner E."/>
        </authorList>
    </citation>
    <scope>NUCLEOTIDE SEQUENCE</scope>
    <source>
        <strain evidence="1">Babe19</strain>
    </source>
</reference>
<evidence type="ECO:0000313" key="1">
    <source>
        <dbReference type="EMBL" id="KAJ3546439.1"/>
    </source>
</evidence>
<sequence length="596" mass="65522">MPPFVPTQEMPFQDSKLADQDAKSVSLPFVVPPAQPLGKPTVKTRFHFIDLFAVTLSLLCLAIGLASVADESLSWRLGRGTYQLIVLGFLLSIMNLCLASVTPTLFLLLEARFGTSKLQNYEGILRNEFLASRLSFYWRGILIAMMALPIGLSVAYKSFTGGHSARIVSTTDYVFKDTSFGLSGPPGVLPIGFGLGVNLFFNITLPFAIATSWAPPDTEPVLPKKPQAYGFNVLFVNNETTAVLDAPNPHFVSEVQALLADGESWNVTAPVTGTVSTFNRSKAENPKSWNDTFMEACSDAQQSSGAFTHQSLLNNWAIDLIDHPSPGDQSWQYLGISPDPGINHQPFCQDLAPHSMRFDIVRKHCKGTWSITRGDVMLVDGSCTNKVLPPEQQIAITDNRMFLGLWYMPGLVEFLGPFSEARNGSDWTVSTFATVTAAMIWSRITAMNSPYLIDTDGFERPWKKGDDRIMPSKEAGLQYQPDMELIYIRPTLRKSASLYIVLAVQPLLTVVALCLTWCLYSTPLDRGFGLVSILSGLDKGSLDALHGAGLSGELMGDTKLSIQTDKDEGRAYVRYSVLPSSLPIPRGRVEKKTVYH</sequence>
<proteinExistence type="predicted"/>
<organism evidence="1 2">
    <name type="scientific">Fusarium decemcellulare</name>
    <dbReference type="NCBI Taxonomy" id="57161"/>
    <lineage>
        <taxon>Eukaryota</taxon>
        <taxon>Fungi</taxon>
        <taxon>Dikarya</taxon>
        <taxon>Ascomycota</taxon>
        <taxon>Pezizomycotina</taxon>
        <taxon>Sordariomycetes</taxon>
        <taxon>Hypocreomycetidae</taxon>
        <taxon>Hypocreales</taxon>
        <taxon>Nectriaceae</taxon>
        <taxon>Fusarium</taxon>
        <taxon>Fusarium decemcellulare species complex</taxon>
    </lineage>
</organism>
<comment type="caution">
    <text evidence="1">The sequence shown here is derived from an EMBL/GenBank/DDBJ whole genome shotgun (WGS) entry which is preliminary data.</text>
</comment>
<keyword evidence="2" id="KW-1185">Reference proteome</keyword>
<gene>
    <name evidence="1" type="ORF">NM208_g2003</name>
</gene>
<name>A0ACC1SU90_9HYPO</name>
<accession>A0ACC1SU90</accession>
<evidence type="ECO:0000313" key="2">
    <source>
        <dbReference type="Proteomes" id="UP001148629"/>
    </source>
</evidence>
<dbReference type="Proteomes" id="UP001148629">
    <property type="component" value="Unassembled WGS sequence"/>
</dbReference>
<dbReference type="EMBL" id="JANRMS010000113">
    <property type="protein sequence ID" value="KAJ3546439.1"/>
    <property type="molecule type" value="Genomic_DNA"/>
</dbReference>
<protein>
    <submittedName>
        <fullName evidence="1">Uncharacterized protein</fullName>
    </submittedName>
</protein>